<evidence type="ECO:0000313" key="4">
    <source>
        <dbReference type="Proteomes" id="UP000309668"/>
    </source>
</evidence>
<keyword evidence="2" id="KW-0732">Signal</keyword>
<dbReference type="RefSeq" id="WP_138615710.1">
    <property type="nucleotide sequence ID" value="NZ_VCAO01000001.1"/>
</dbReference>
<feature type="chain" id="PRO_5024327730" description="DUF3106 domain-containing protein" evidence="2">
    <location>
        <begin position="23"/>
        <end position="146"/>
    </location>
</feature>
<accession>A0A5S3P9L5</accession>
<protein>
    <recommendedName>
        <fullName evidence="5">DUF3106 domain-containing protein</fullName>
    </recommendedName>
</protein>
<reference evidence="3 4" key="1">
    <citation type="submission" date="2019-05" db="EMBL/GenBank/DDBJ databases">
        <title>Erythrobacter marisflavi sp. nov., isolated from isolated from water of an estuary environment.</title>
        <authorList>
            <person name="Yoon J.-H."/>
        </authorList>
    </citation>
    <scope>NUCLEOTIDE SEQUENCE [LARGE SCALE GENOMIC DNA]</scope>
    <source>
        <strain evidence="3 4">KEM-5</strain>
    </source>
</reference>
<sequence>MRNTFWYIIGGQLATISIPAMAQEPPPTEAEAPLADETVPAMMTAEQSAIYAGWTAEKRAEHDGWADDIRAYFWTLPAARQDIFWRLTHNDKSALTAMVDADRVAIWDMLEKRIESQSAVTPPASEPTVVEPMAEPEPEPAPEPMR</sequence>
<dbReference type="OrthoDB" id="7511342at2"/>
<dbReference type="AlphaFoldDB" id="A0A5S3P9L5"/>
<evidence type="ECO:0008006" key="5">
    <source>
        <dbReference type="Google" id="ProtNLM"/>
    </source>
</evidence>
<dbReference type="EMBL" id="VCAO01000001">
    <property type="protein sequence ID" value="TMM50151.1"/>
    <property type="molecule type" value="Genomic_DNA"/>
</dbReference>
<gene>
    <name evidence="3" type="ORF">FEV51_02890</name>
</gene>
<feature type="region of interest" description="Disordered" evidence="1">
    <location>
        <begin position="115"/>
        <end position="146"/>
    </location>
</feature>
<dbReference type="Proteomes" id="UP000309668">
    <property type="component" value="Unassembled WGS sequence"/>
</dbReference>
<name>A0A5S3P9L5_9SPHN</name>
<organism evidence="3 4">
    <name type="scientific">Qipengyuania marisflavi</name>
    <dbReference type="NCBI Taxonomy" id="2486356"/>
    <lineage>
        <taxon>Bacteria</taxon>
        <taxon>Pseudomonadati</taxon>
        <taxon>Pseudomonadota</taxon>
        <taxon>Alphaproteobacteria</taxon>
        <taxon>Sphingomonadales</taxon>
        <taxon>Erythrobacteraceae</taxon>
        <taxon>Qipengyuania</taxon>
    </lineage>
</organism>
<proteinExistence type="predicted"/>
<evidence type="ECO:0000256" key="1">
    <source>
        <dbReference type="SAM" id="MobiDB-lite"/>
    </source>
</evidence>
<evidence type="ECO:0000256" key="2">
    <source>
        <dbReference type="SAM" id="SignalP"/>
    </source>
</evidence>
<evidence type="ECO:0000313" key="3">
    <source>
        <dbReference type="EMBL" id="TMM50151.1"/>
    </source>
</evidence>
<feature type="signal peptide" evidence="2">
    <location>
        <begin position="1"/>
        <end position="22"/>
    </location>
</feature>
<comment type="caution">
    <text evidence="3">The sequence shown here is derived from an EMBL/GenBank/DDBJ whole genome shotgun (WGS) entry which is preliminary data.</text>
</comment>
<keyword evidence="4" id="KW-1185">Reference proteome</keyword>